<sequence>MIRSEAITKSYKRKPILHDLTFHINPGESLGIIGPNGAGKTTLLKLLATIEKPSSGTLLFEDHPYRNQVKNIRKRIGYISQEIALFEGLKVKEQINSWRKLSASVIDDIYVNNMLEVLRLDEVMNQRTEDLSGGWKRKLHLYIGLLHRPEICLLDEPTAGIDIAAKVEIIDWLKKLNESGVTLIYISHDWYELTRLSKRLLLMDKGELVFDGGMKDLLHFAANDYSGELANIVRAGKETLGHN</sequence>
<dbReference type="SUPFAM" id="SSF52540">
    <property type="entry name" value="P-loop containing nucleoside triphosphate hydrolases"/>
    <property type="match status" value="1"/>
</dbReference>
<dbReference type="EMBL" id="BMCJ01000009">
    <property type="protein sequence ID" value="GGD02662.1"/>
    <property type="molecule type" value="Genomic_DNA"/>
</dbReference>
<feature type="domain" description="ABC transporter" evidence="4">
    <location>
        <begin position="2"/>
        <end position="230"/>
    </location>
</feature>
<dbReference type="PROSITE" id="PS50893">
    <property type="entry name" value="ABC_TRANSPORTER_2"/>
    <property type="match status" value="1"/>
</dbReference>
<keyword evidence="2" id="KW-0547">Nucleotide-binding</keyword>
<keyword evidence="6" id="KW-1185">Reference proteome</keyword>
<organism evidence="5 6">
    <name type="scientific">Thalassobacillus devorans</name>
    <dbReference type="NCBI Taxonomy" id="279813"/>
    <lineage>
        <taxon>Bacteria</taxon>
        <taxon>Bacillati</taxon>
        <taxon>Bacillota</taxon>
        <taxon>Bacilli</taxon>
        <taxon>Bacillales</taxon>
        <taxon>Bacillaceae</taxon>
        <taxon>Thalassobacillus</taxon>
    </lineage>
</organism>
<dbReference type="RefSeq" id="WP_062443986.1">
    <property type="nucleotide sequence ID" value="NZ_BMCJ01000009.1"/>
</dbReference>
<gene>
    <name evidence="5" type="ORF">GCM10007216_36770</name>
</gene>
<dbReference type="Pfam" id="PF00005">
    <property type="entry name" value="ABC_tran"/>
    <property type="match status" value="1"/>
</dbReference>
<evidence type="ECO:0000256" key="3">
    <source>
        <dbReference type="ARBA" id="ARBA00022840"/>
    </source>
</evidence>
<dbReference type="PANTHER" id="PTHR42711">
    <property type="entry name" value="ABC TRANSPORTER ATP-BINDING PROTEIN"/>
    <property type="match status" value="1"/>
</dbReference>
<keyword evidence="3" id="KW-0067">ATP-binding</keyword>
<dbReference type="SMART" id="SM00382">
    <property type="entry name" value="AAA"/>
    <property type="match status" value="1"/>
</dbReference>
<name>A0ABQ1PTE7_9BACI</name>
<dbReference type="InterPro" id="IPR003439">
    <property type="entry name" value="ABC_transporter-like_ATP-bd"/>
</dbReference>
<dbReference type="Proteomes" id="UP000619534">
    <property type="component" value="Unassembled WGS sequence"/>
</dbReference>
<dbReference type="CDD" id="cd03230">
    <property type="entry name" value="ABC_DR_subfamily_A"/>
    <property type="match status" value="1"/>
</dbReference>
<evidence type="ECO:0000256" key="2">
    <source>
        <dbReference type="ARBA" id="ARBA00022741"/>
    </source>
</evidence>
<protein>
    <recommendedName>
        <fullName evidence="4">ABC transporter domain-containing protein</fullName>
    </recommendedName>
</protein>
<evidence type="ECO:0000313" key="6">
    <source>
        <dbReference type="Proteomes" id="UP000619534"/>
    </source>
</evidence>
<accession>A0ABQ1PTE7</accession>
<dbReference type="InterPro" id="IPR027417">
    <property type="entry name" value="P-loop_NTPase"/>
</dbReference>
<evidence type="ECO:0000259" key="4">
    <source>
        <dbReference type="PROSITE" id="PS50893"/>
    </source>
</evidence>
<evidence type="ECO:0000256" key="1">
    <source>
        <dbReference type="ARBA" id="ARBA00022448"/>
    </source>
</evidence>
<comment type="caution">
    <text evidence="5">The sequence shown here is derived from an EMBL/GenBank/DDBJ whole genome shotgun (WGS) entry which is preliminary data.</text>
</comment>
<dbReference type="PANTHER" id="PTHR42711:SF17">
    <property type="entry name" value="ABC TRANSPORTER ATP-BINDING PROTEIN"/>
    <property type="match status" value="1"/>
</dbReference>
<dbReference type="InterPro" id="IPR003593">
    <property type="entry name" value="AAA+_ATPase"/>
</dbReference>
<proteinExistence type="predicted"/>
<dbReference type="Gene3D" id="3.40.50.300">
    <property type="entry name" value="P-loop containing nucleotide triphosphate hydrolases"/>
    <property type="match status" value="1"/>
</dbReference>
<reference evidence="6" key="1">
    <citation type="journal article" date="2019" name="Int. J. Syst. Evol. Microbiol.">
        <title>The Global Catalogue of Microorganisms (GCM) 10K type strain sequencing project: providing services to taxonomists for standard genome sequencing and annotation.</title>
        <authorList>
            <consortium name="The Broad Institute Genomics Platform"/>
            <consortium name="The Broad Institute Genome Sequencing Center for Infectious Disease"/>
            <person name="Wu L."/>
            <person name="Ma J."/>
        </authorList>
    </citation>
    <scope>NUCLEOTIDE SEQUENCE [LARGE SCALE GENOMIC DNA]</scope>
    <source>
        <strain evidence="6">CCM 7282</strain>
    </source>
</reference>
<keyword evidence="1" id="KW-0813">Transport</keyword>
<evidence type="ECO:0000313" key="5">
    <source>
        <dbReference type="EMBL" id="GGD02662.1"/>
    </source>
</evidence>
<dbReference type="InterPro" id="IPR050763">
    <property type="entry name" value="ABC_transporter_ATP-binding"/>
</dbReference>